<feature type="binding site" evidence="6">
    <location>
        <begin position="227"/>
        <end position="231"/>
    </location>
    <ligand>
        <name>FAD</name>
        <dbReference type="ChEBI" id="CHEBI:57692"/>
    </ligand>
</feature>
<feature type="compositionally biased region" description="Basic residues" evidence="7">
    <location>
        <begin position="488"/>
        <end position="504"/>
    </location>
</feature>
<dbReference type="PROSITE" id="PS51645">
    <property type="entry name" value="PHR_CRY_ALPHA_BETA"/>
    <property type="match status" value="1"/>
</dbReference>
<dbReference type="InterPro" id="IPR036155">
    <property type="entry name" value="Crypto/Photolyase_N_sf"/>
</dbReference>
<dbReference type="AlphaFoldDB" id="A0AAE3G4B4"/>
<dbReference type="PANTHER" id="PTHR11455">
    <property type="entry name" value="CRYPTOCHROME"/>
    <property type="match status" value="1"/>
</dbReference>
<accession>A0AAE3G4B4</accession>
<dbReference type="GO" id="GO:0003677">
    <property type="term" value="F:DNA binding"/>
    <property type="evidence" value="ECO:0007669"/>
    <property type="project" value="TreeGrafter"/>
</dbReference>
<evidence type="ECO:0000256" key="6">
    <source>
        <dbReference type="PIRSR" id="PIRSR602081-1"/>
    </source>
</evidence>
<dbReference type="InterPro" id="IPR018394">
    <property type="entry name" value="DNA_photolyase_1_CS_C"/>
</dbReference>
<reference evidence="9" key="1">
    <citation type="submission" date="2022-03" db="EMBL/GenBank/DDBJ databases">
        <title>Genomic Encyclopedia of Type Strains, Phase III (KMG-III): the genomes of soil and plant-associated and newly described type strains.</title>
        <authorList>
            <person name="Whitman W."/>
        </authorList>
    </citation>
    <scope>NUCLEOTIDE SEQUENCE</scope>
    <source>
        <strain evidence="9">ANL 6-2</strain>
    </source>
</reference>
<protein>
    <submittedName>
        <fullName evidence="9">Deoxyribodipyrimidine photo-lyase</fullName>
        <ecNumber evidence="9">4.1.99.3</ecNumber>
    </submittedName>
</protein>
<comment type="cofactor">
    <cofactor evidence="1">
        <name>(6R)-5,10-methylene-5,6,7,8-tetrahydrofolate</name>
        <dbReference type="ChEBI" id="CHEBI:15636"/>
    </cofactor>
</comment>
<evidence type="ECO:0000313" key="10">
    <source>
        <dbReference type="Proteomes" id="UP001205843"/>
    </source>
</evidence>
<sequence>MGMTLRIVWFKRDLRVVDHGPLLDAAESADAVLPLYVIEPTLWAQPDMAPRHWQFIHAALQELDAALSRLGQPLVIRQGDAATIFRELAAAYRISAVHAHQETGNAWTYQRDLTVSAVLREAGIPLFETRQHGVVRRLGQRDGWSRQWEGLMAEAIRPAPDALRPAVGIRGIRLPDLPGELTDAPRQRHIQPGGRERGLRVLQGFLEHRGIGYSGGISSPVTAWQSSSRLSPHLAWGTLSLREVVHASRARRQSLRDEAASPERRRWLRSLRNFEERLHWHCHFMQKLESEPRIEFENMHRACDGLRENEFRQDRFDAWCRGETGLPLVDACMRAVNAGGWLNFRMRALVVSFAAYHLWLHWRQPALYLARQFTDYEPGIHYCQFQMQSGTTGINTLRIYNPVKQSRDQDPDGVFIRRWIPELGQVPTRWLHEPWTMPEAVQRDSGCRLGEDYPLQVVEHEQAAREARQRFTPIRRSAAANAEADAIRHKHGSRRRPAPRRTRPRPQPPQLSLFGDDGHEES</sequence>
<dbReference type="Gene3D" id="1.10.579.10">
    <property type="entry name" value="DNA Cyclobutane Dipyrimidine Photolyase, subunit A, domain 3"/>
    <property type="match status" value="1"/>
</dbReference>
<organism evidence="9 10">
    <name type="scientific">Natronocella acetinitrilica</name>
    <dbReference type="NCBI Taxonomy" id="414046"/>
    <lineage>
        <taxon>Bacteria</taxon>
        <taxon>Pseudomonadati</taxon>
        <taxon>Pseudomonadota</taxon>
        <taxon>Gammaproteobacteria</taxon>
        <taxon>Chromatiales</taxon>
        <taxon>Ectothiorhodospiraceae</taxon>
        <taxon>Natronocella</taxon>
    </lineage>
</organism>
<dbReference type="GO" id="GO:0009416">
    <property type="term" value="P:response to light stimulus"/>
    <property type="evidence" value="ECO:0007669"/>
    <property type="project" value="TreeGrafter"/>
</dbReference>
<evidence type="ECO:0000256" key="2">
    <source>
        <dbReference type="ARBA" id="ARBA00005862"/>
    </source>
</evidence>
<keyword evidence="3 6" id="KW-0285">Flavoprotein</keyword>
<feature type="binding site" evidence="6">
    <location>
        <position position="274"/>
    </location>
    <ligand>
        <name>FAD</name>
        <dbReference type="ChEBI" id="CHEBI:57692"/>
    </ligand>
</feature>
<dbReference type="InterPro" id="IPR036134">
    <property type="entry name" value="Crypto/Photolyase_FAD-like_sf"/>
</dbReference>
<comment type="cofactor">
    <cofactor evidence="6">
        <name>FAD</name>
        <dbReference type="ChEBI" id="CHEBI:57692"/>
    </cofactor>
    <text evidence="6">Binds 1 FAD per subunit.</text>
</comment>
<keyword evidence="4 6" id="KW-0274">FAD</keyword>
<evidence type="ECO:0000256" key="5">
    <source>
        <dbReference type="ARBA" id="ARBA00022991"/>
    </source>
</evidence>
<dbReference type="GO" id="GO:0003904">
    <property type="term" value="F:deoxyribodipyrimidine photo-lyase activity"/>
    <property type="evidence" value="ECO:0007669"/>
    <property type="project" value="UniProtKB-EC"/>
</dbReference>
<dbReference type="PANTHER" id="PTHR11455:SF9">
    <property type="entry name" value="CRYPTOCHROME CIRCADIAN CLOCK 5 ISOFORM X1"/>
    <property type="match status" value="1"/>
</dbReference>
<gene>
    <name evidence="9" type="ORF">J2T57_002715</name>
</gene>
<dbReference type="EMBL" id="JALJXV010000006">
    <property type="protein sequence ID" value="MCP1675565.1"/>
    <property type="molecule type" value="Genomic_DNA"/>
</dbReference>
<dbReference type="Pfam" id="PF03441">
    <property type="entry name" value="FAD_binding_7"/>
    <property type="match status" value="1"/>
</dbReference>
<keyword evidence="10" id="KW-1185">Reference proteome</keyword>
<dbReference type="InterPro" id="IPR002081">
    <property type="entry name" value="Cryptochrome/DNA_photolyase_1"/>
</dbReference>
<evidence type="ECO:0000256" key="3">
    <source>
        <dbReference type="ARBA" id="ARBA00022630"/>
    </source>
</evidence>
<keyword evidence="5" id="KW-0157">Chromophore</keyword>
<dbReference type="PROSITE" id="PS00394">
    <property type="entry name" value="DNA_PHOTOLYASES_1_1"/>
    <property type="match status" value="1"/>
</dbReference>
<evidence type="ECO:0000256" key="7">
    <source>
        <dbReference type="SAM" id="MobiDB-lite"/>
    </source>
</evidence>
<dbReference type="InterPro" id="IPR014729">
    <property type="entry name" value="Rossmann-like_a/b/a_fold"/>
</dbReference>
<comment type="caution">
    <text evidence="9">The sequence shown here is derived from an EMBL/GenBank/DDBJ whole genome shotgun (WGS) entry which is preliminary data.</text>
</comment>
<feature type="domain" description="Photolyase/cryptochrome alpha/beta" evidence="8">
    <location>
        <begin position="4"/>
        <end position="134"/>
    </location>
</feature>
<evidence type="ECO:0000313" key="9">
    <source>
        <dbReference type="EMBL" id="MCP1675565.1"/>
    </source>
</evidence>
<dbReference type="Gene3D" id="1.25.40.80">
    <property type="match status" value="1"/>
</dbReference>
<dbReference type="InterPro" id="IPR005101">
    <property type="entry name" value="Cryptochr/Photolyase_FAD-bd"/>
</dbReference>
<keyword evidence="9" id="KW-0456">Lyase</keyword>
<proteinExistence type="inferred from homology"/>
<dbReference type="EC" id="4.1.99.3" evidence="9"/>
<evidence type="ECO:0000256" key="4">
    <source>
        <dbReference type="ARBA" id="ARBA00022827"/>
    </source>
</evidence>
<comment type="similarity">
    <text evidence="2">Belongs to the DNA photolyase class-1 family.</text>
</comment>
<dbReference type="GO" id="GO:0071949">
    <property type="term" value="F:FAD binding"/>
    <property type="evidence" value="ECO:0007669"/>
    <property type="project" value="TreeGrafter"/>
</dbReference>
<feature type="binding site" evidence="6">
    <location>
        <position position="213"/>
    </location>
    <ligand>
        <name>FAD</name>
        <dbReference type="ChEBI" id="CHEBI:57692"/>
    </ligand>
</feature>
<dbReference type="InterPro" id="IPR006050">
    <property type="entry name" value="DNA_photolyase_N"/>
</dbReference>
<feature type="region of interest" description="Disordered" evidence="7">
    <location>
        <begin position="464"/>
        <end position="522"/>
    </location>
</feature>
<dbReference type="GO" id="GO:0006139">
    <property type="term" value="P:nucleobase-containing compound metabolic process"/>
    <property type="evidence" value="ECO:0007669"/>
    <property type="project" value="UniProtKB-ARBA"/>
</dbReference>
<dbReference type="Gene3D" id="3.40.50.620">
    <property type="entry name" value="HUPs"/>
    <property type="match status" value="1"/>
</dbReference>
<dbReference type="SUPFAM" id="SSF48173">
    <property type="entry name" value="Cryptochrome/photolyase FAD-binding domain"/>
    <property type="match status" value="1"/>
</dbReference>
<dbReference type="Proteomes" id="UP001205843">
    <property type="component" value="Unassembled WGS sequence"/>
</dbReference>
<dbReference type="SUPFAM" id="SSF52425">
    <property type="entry name" value="Cryptochrome/photolyase, N-terminal domain"/>
    <property type="match status" value="1"/>
</dbReference>
<dbReference type="GO" id="GO:0006950">
    <property type="term" value="P:response to stress"/>
    <property type="evidence" value="ECO:0007669"/>
    <property type="project" value="UniProtKB-ARBA"/>
</dbReference>
<evidence type="ECO:0000256" key="1">
    <source>
        <dbReference type="ARBA" id="ARBA00001932"/>
    </source>
</evidence>
<dbReference type="Pfam" id="PF00875">
    <property type="entry name" value="DNA_photolyase"/>
    <property type="match status" value="1"/>
</dbReference>
<evidence type="ECO:0000259" key="8">
    <source>
        <dbReference type="PROSITE" id="PS51645"/>
    </source>
</evidence>
<name>A0AAE3G4B4_9GAMM</name>